<dbReference type="Pfam" id="PF07963">
    <property type="entry name" value="N_methyl"/>
    <property type="match status" value="1"/>
</dbReference>
<dbReference type="NCBIfam" id="TIGR02532">
    <property type="entry name" value="IV_pilin_GFxxxE"/>
    <property type="match status" value="1"/>
</dbReference>
<dbReference type="RefSeq" id="WP_086486964.1">
    <property type="nucleotide sequence ID" value="NZ_MSLT01000006.1"/>
</dbReference>
<comment type="caution">
    <text evidence="2">The sequence shown here is derived from an EMBL/GenBank/DDBJ whole genome shotgun (WGS) entry which is preliminary data.</text>
</comment>
<proteinExistence type="predicted"/>
<keyword evidence="1" id="KW-0472">Membrane</keyword>
<keyword evidence="3" id="KW-1185">Reference proteome</keyword>
<evidence type="ECO:0008006" key="4">
    <source>
        <dbReference type="Google" id="ProtNLM"/>
    </source>
</evidence>
<name>A0A251XBA1_9GAMM</name>
<sequence>MKRQQAGFTLVEIAIVLVIVGLLLGGVLKGQEIITNARIKNLENDFNGISAAIYSYQDRYRRLPGDDPGATRFASVSGITTQAGGGDGVITGNFDEPSDNTKESRLFWLHLRSAGLVSGIADVTKLPESCSQPLNAFGGIVGVSTDPFTGGATTMPGLFVGYTRIPQEIAIILESRIDDNEVKKGAIQSDQTNYTATTNPLHKLYFAL</sequence>
<feature type="transmembrane region" description="Helical" evidence="1">
    <location>
        <begin position="6"/>
        <end position="28"/>
    </location>
</feature>
<accession>A0A251XBA1</accession>
<dbReference type="InterPro" id="IPR045584">
    <property type="entry name" value="Pilin-like"/>
</dbReference>
<dbReference type="PROSITE" id="PS00409">
    <property type="entry name" value="PROKAR_NTER_METHYL"/>
    <property type="match status" value="1"/>
</dbReference>
<evidence type="ECO:0000256" key="1">
    <source>
        <dbReference type="SAM" id="Phobius"/>
    </source>
</evidence>
<evidence type="ECO:0000313" key="3">
    <source>
        <dbReference type="Proteomes" id="UP000194798"/>
    </source>
</evidence>
<keyword evidence="1" id="KW-1133">Transmembrane helix</keyword>
<dbReference type="EMBL" id="MSLT01000006">
    <property type="protein sequence ID" value="OUD15370.1"/>
    <property type="molecule type" value="Genomic_DNA"/>
</dbReference>
<dbReference type="AlphaFoldDB" id="A0A251XBA1"/>
<dbReference type="OrthoDB" id="9795524at2"/>
<protein>
    <recommendedName>
        <fullName evidence="4">Prepilin-type N-terminal cleavage/methylation domain-containing protein</fullName>
    </recommendedName>
</protein>
<evidence type="ECO:0000313" key="2">
    <source>
        <dbReference type="EMBL" id="OUD15370.1"/>
    </source>
</evidence>
<gene>
    <name evidence="2" type="ORF">TPSD3_02235</name>
</gene>
<dbReference type="SUPFAM" id="SSF54523">
    <property type="entry name" value="Pili subunits"/>
    <property type="match status" value="1"/>
</dbReference>
<keyword evidence="1" id="KW-0812">Transmembrane</keyword>
<organism evidence="2 3">
    <name type="scientific">Thioflexithrix psekupsensis</name>
    <dbReference type="NCBI Taxonomy" id="1570016"/>
    <lineage>
        <taxon>Bacteria</taxon>
        <taxon>Pseudomonadati</taxon>
        <taxon>Pseudomonadota</taxon>
        <taxon>Gammaproteobacteria</taxon>
        <taxon>Thiotrichales</taxon>
        <taxon>Thioflexithrix</taxon>
    </lineage>
</organism>
<dbReference type="InterPro" id="IPR012902">
    <property type="entry name" value="N_methyl_site"/>
</dbReference>
<dbReference type="Proteomes" id="UP000194798">
    <property type="component" value="Unassembled WGS sequence"/>
</dbReference>
<reference evidence="2 3" key="1">
    <citation type="submission" date="2016-12" db="EMBL/GenBank/DDBJ databases">
        <title>Thioflexothrix psekupsii D3 genome sequencing and assembly.</title>
        <authorList>
            <person name="Fomenkov A."/>
            <person name="Vincze T."/>
            <person name="Grabovich M."/>
            <person name="Anton B.P."/>
            <person name="Dubinina G."/>
            <person name="Orlova M."/>
            <person name="Belousova E."/>
            <person name="Roberts R.J."/>
        </authorList>
    </citation>
    <scope>NUCLEOTIDE SEQUENCE [LARGE SCALE GENOMIC DNA]</scope>
    <source>
        <strain evidence="2">D3</strain>
    </source>
</reference>
<dbReference type="Gene3D" id="3.30.700.10">
    <property type="entry name" value="Glycoprotein, Type 4 Pilin"/>
    <property type="match status" value="1"/>
</dbReference>